<feature type="non-terminal residue" evidence="4">
    <location>
        <position position="1"/>
    </location>
</feature>
<keyword evidence="4" id="KW-0808">Transferase</keyword>
<dbReference type="RefSeq" id="WP_161126590.1">
    <property type="nucleotide sequence ID" value="NZ_VYSB01000057.1"/>
</dbReference>
<feature type="region of interest" description="Disordered" evidence="2">
    <location>
        <begin position="1"/>
        <end position="37"/>
    </location>
</feature>
<protein>
    <submittedName>
        <fullName evidence="4">Sugar transferase</fullName>
    </submittedName>
</protein>
<evidence type="ECO:0000256" key="1">
    <source>
        <dbReference type="ARBA" id="ARBA00006464"/>
    </source>
</evidence>
<comment type="caution">
    <text evidence="4">The sequence shown here is derived from an EMBL/GenBank/DDBJ whole genome shotgun (WGS) entry which is preliminary data.</text>
</comment>
<dbReference type="PANTHER" id="PTHR30576:SF10">
    <property type="entry name" value="SLL5057 PROTEIN"/>
    <property type="match status" value="1"/>
</dbReference>
<organism evidence="4 5">
    <name type="scientific">Malikia spinosa</name>
    <dbReference type="NCBI Taxonomy" id="86180"/>
    <lineage>
        <taxon>Bacteria</taxon>
        <taxon>Pseudomonadati</taxon>
        <taxon>Pseudomonadota</taxon>
        <taxon>Betaproteobacteria</taxon>
        <taxon>Burkholderiales</taxon>
        <taxon>Comamonadaceae</taxon>
        <taxon>Malikia</taxon>
    </lineage>
</organism>
<evidence type="ECO:0000256" key="2">
    <source>
        <dbReference type="SAM" id="MobiDB-lite"/>
    </source>
</evidence>
<dbReference type="AlphaFoldDB" id="A0A7C9IZQ5"/>
<comment type="similarity">
    <text evidence="1">Belongs to the bacterial sugar transferase family.</text>
</comment>
<evidence type="ECO:0000313" key="4">
    <source>
        <dbReference type="EMBL" id="MYZ54152.1"/>
    </source>
</evidence>
<gene>
    <name evidence="4" type="ORF">F5985_19030</name>
</gene>
<proteinExistence type="inferred from homology"/>
<dbReference type="PANTHER" id="PTHR30576">
    <property type="entry name" value="COLANIC BIOSYNTHESIS UDP-GLUCOSE LIPID CARRIER TRANSFERASE"/>
    <property type="match status" value="1"/>
</dbReference>
<feature type="domain" description="Bacterial sugar transferase" evidence="3">
    <location>
        <begin position="46"/>
        <end position="100"/>
    </location>
</feature>
<dbReference type="EMBL" id="VYSB01000057">
    <property type="protein sequence ID" value="MYZ54152.1"/>
    <property type="molecule type" value="Genomic_DNA"/>
</dbReference>
<dbReference type="InterPro" id="IPR003362">
    <property type="entry name" value="Bact_transf"/>
</dbReference>
<evidence type="ECO:0000313" key="5">
    <source>
        <dbReference type="Proteomes" id="UP000481947"/>
    </source>
</evidence>
<dbReference type="GO" id="GO:0016780">
    <property type="term" value="F:phosphotransferase activity, for other substituted phosphate groups"/>
    <property type="evidence" value="ECO:0007669"/>
    <property type="project" value="TreeGrafter"/>
</dbReference>
<name>A0A7C9IZQ5_9BURK</name>
<reference evidence="4 5" key="1">
    <citation type="submission" date="2019-09" db="EMBL/GenBank/DDBJ databases">
        <title>Identification of Malikia spinosa a prominent benzene-, toluene-, and ethylbenzene-degrading bacterium: enrichment, isolation and whole genome sequencing.</title>
        <authorList>
            <person name="Tancsics A."/>
            <person name="Revesz F."/>
            <person name="Kriszt B."/>
        </authorList>
    </citation>
    <scope>NUCLEOTIDE SEQUENCE [LARGE SCALE GENOMIC DNA]</scope>
    <source>
        <strain evidence="4 5">AB6</strain>
    </source>
</reference>
<dbReference type="Pfam" id="PF02397">
    <property type="entry name" value="Bac_transf"/>
    <property type="match status" value="1"/>
</dbReference>
<evidence type="ECO:0000259" key="3">
    <source>
        <dbReference type="Pfam" id="PF02397"/>
    </source>
</evidence>
<accession>A0A7C9IZQ5</accession>
<sequence length="106" mass="11847">SRLPIRFPHPHDAAPAALGRIRTDGGPKQGHGSENFSGLTYTLDNRRRLEVTPGLTCIWQVSGRSEIPFDEQCRMDVRYIEEQSVMADLRLLLKTIPAVITGRGAY</sequence>
<dbReference type="Proteomes" id="UP000481947">
    <property type="component" value="Unassembled WGS sequence"/>
</dbReference>